<dbReference type="PRINTS" id="PR00032">
    <property type="entry name" value="HTHARAC"/>
</dbReference>
<dbReference type="PANTHER" id="PTHR43280">
    <property type="entry name" value="ARAC-FAMILY TRANSCRIPTIONAL REGULATOR"/>
    <property type="match status" value="1"/>
</dbReference>
<dbReference type="SMART" id="SM00342">
    <property type="entry name" value="HTH_ARAC"/>
    <property type="match status" value="1"/>
</dbReference>
<dbReference type="Proteomes" id="UP000316778">
    <property type="component" value="Unassembled WGS sequence"/>
</dbReference>
<evidence type="ECO:0000313" key="6">
    <source>
        <dbReference type="Proteomes" id="UP000316778"/>
    </source>
</evidence>
<dbReference type="InterPro" id="IPR020449">
    <property type="entry name" value="Tscrpt_reg_AraC-type_HTH"/>
</dbReference>
<dbReference type="InterPro" id="IPR018060">
    <property type="entry name" value="HTH_AraC"/>
</dbReference>
<dbReference type="PROSITE" id="PS01124">
    <property type="entry name" value="HTH_ARAC_FAMILY_2"/>
    <property type="match status" value="1"/>
</dbReference>
<sequence length="334" mass="38079">MLIPHTPDQVTHTGQTVPVPWELKKYLAPWAGAECLSYDFGIIIRQVLATADFRICASVLNITRPVQLYPYWDTPAIALQYIRQGSICACLNGTAEVSLDASRYSLFHIRAGQHVYRPQEGLSELLRIEISPRFLQELQAAHPLLQQMLDNLRKGHQTGELLYPARMNGKVKHILHEIYQCRKTGPSLHLEMKAHIYSLLSAYDEEITLAHNLESIQASKMEKTLLAVKHYITDYPHIHECSLESMSRHFNISSSALKLNFKRQYHISLGDFVQQQCMLKAQQLLAGGADPVRDIALQLGYTDVSNFSRAFRNYTGRSPHEMRIHPEQASRGRH</sequence>
<dbReference type="PANTHER" id="PTHR43280:SF28">
    <property type="entry name" value="HTH-TYPE TRANSCRIPTIONAL ACTIVATOR RHAS"/>
    <property type="match status" value="1"/>
</dbReference>
<accession>A0A562SSY9</accession>
<proteinExistence type="predicted"/>
<evidence type="ECO:0000256" key="1">
    <source>
        <dbReference type="ARBA" id="ARBA00023015"/>
    </source>
</evidence>
<keyword evidence="6" id="KW-1185">Reference proteome</keyword>
<name>A0A562SSY9_CHIJA</name>
<comment type="caution">
    <text evidence="5">The sequence shown here is derived from an EMBL/GenBank/DDBJ whole genome shotgun (WGS) entry which is preliminary data.</text>
</comment>
<dbReference type="GO" id="GO:0043565">
    <property type="term" value="F:sequence-specific DNA binding"/>
    <property type="evidence" value="ECO:0007669"/>
    <property type="project" value="InterPro"/>
</dbReference>
<keyword evidence="2 5" id="KW-0238">DNA-binding</keyword>
<evidence type="ECO:0000256" key="3">
    <source>
        <dbReference type="ARBA" id="ARBA00023163"/>
    </source>
</evidence>
<dbReference type="InterPro" id="IPR009057">
    <property type="entry name" value="Homeodomain-like_sf"/>
</dbReference>
<dbReference type="SUPFAM" id="SSF46689">
    <property type="entry name" value="Homeodomain-like"/>
    <property type="match status" value="1"/>
</dbReference>
<dbReference type="EMBL" id="VLLG01000005">
    <property type="protein sequence ID" value="TWI84365.1"/>
    <property type="molecule type" value="Genomic_DNA"/>
</dbReference>
<dbReference type="AlphaFoldDB" id="A0A562SSY9"/>
<protein>
    <submittedName>
        <fullName evidence="5">AraC-like DNA-binding protein</fullName>
    </submittedName>
</protein>
<dbReference type="GO" id="GO:0003700">
    <property type="term" value="F:DNA-binding transcription factor activity"/>
    <property type="evidence" value="ECO:0007669"/>
    <property type="project" value="InterPro"/>
</dbReference>
<gene>
    <name evidence="5" type="ORF">LX66_4732</name>
</gene>
<keyword evidence="3" id="KW-0804">Transcription</keyword>
<evidence type="ECO:0000313" key="5">
    <source>
        <dbReference type="EMBL" id="TWI84365.1"/>
    </source>
</evidence>
<evidence type="ECO:0000259" key="4">
    <source>
        <dbReference type="PROSITE" id="PS01124"/>
    </source>
</evidence>
<dbReference type="Gene3D" id="1.10.10.60">
    <property type="entry name" value="Homeodomain-like"/>
    <property type="match status" value="1"/>
</dbReference>
<feature type="domain" description="HTH araC/xylS-type" evidence="4">
    <location>
        <begin position="226"/>
        <end position="325"/>
    </location>
</feature>
<reference evidence="5 6" key="1">
    <citation type="journal article" date="2013" name="Stand. Genomic Sci.">
        <title>Genomic Encyclopedia of Type Strains, Phase I: The one thousand microbial genomes (KMG-I) project.</title>
        <authorList>
            <person name="Kyrpides N.C."/>
            <person name="Woyke T."/>
            <person name="Eisen J.A."/>
            <person name="Garrity G."/>
            <person name="Lilburn T.G."/>
            <person name="Beck B.J."/>
            <person name="Whitman W.B."/>
            <person name="Hugenholtz P."/>
            <person name="Klenk H.P."/>
        </authorList>
    </citation>
    <scope>NUCLEOTIDE SEQUENCE [LARGE SCALE GENOMIC DNA]</scope>
    <source>
        <strain evidence="5 6">DSM 13484</strain>
    </source>
</reference>
<keyword evidence="1" id="KW-0805">Transcription regulation</keyword>
<dbReference type="Pfam" id="PF12833">
    <property type="entry name" value="HTH_18"/>
    <property type="match status" value="1"/>
</dbReference>
<organism evidence="5 6">
    <name type="scientific">Chitinophaga japonensis</name>
    <name type="common">Flexibacter japonensis</name>
    <dbReference type="NCBI Taxonomy" id="104662"/>
    <lineage>
        <taxon>Bacteria</taxon>
        <taxon>Pseudomonadati</taxon>
        <taxon>Bacteroidota</taxon>
        <taxon>Chitinophagia</taxon>
        <taxon>Chitinophagales</taxon>
        <taxon>Chitinophagaceae</taxon>
        <taxon>Chitinophaga</taxon>
    </lineage>
</organism>
<evidence type="ECO:0000256" key="2">
    <source>
        <dbReference type="ARBA" id="ARBA00023125"/>
    </source>
</evidence>